<dbReference type="PANTHER" id="PTHR30537">
    <property type="entry name" value="HTH-TYPE TRANSCRIPTIONAL REGULATOR"/>
    <property type="match status" value="1"/>
</dbReference>
<gene>
    <name evidence="6" type="ORF">EV666_101443</name>
</gene>
<keyword evidence="7" id="KW-1185">Reference proteome</keyword>
<dbReference type="InterPro" id="IPR000847">
    <property type="entry name" value="LysR_HTH_N"/>
</dbReference>
<dbReference type="GO" id="GO:0043565">
    <property type="term" value="F:sequence-specific DNA binding"/>
    <property type="evidence" value="ECO:0007669"/>
    <property type="project" value="TreeGrafter"/>
</dbReference>
<dbReference type="GO" id="GO:0003700">
    <property type="term" value="F:DNA-binding transcription factor activity"/>
    <property type="evidence" value="ECO:0007669"/>
    <property type="project" value="InterPro"/>
</dbReference>
<evidence type="ECO:0000256" key="3">
    <source>
        <dbReference type="ARBA" id="ARBA00023125"/>
    </source>
</evidence>
<sequence length="322" mass="34984">MTDATAASRARTRLTNAAVPLDDFRLVRAIASARGLAGAAATLGVNNSTVFRRLAQLEATLDCTLFERRRGGYVLTAAGEEMVAVADAMEDAASGFLRKVEGKELAPSGELRVTTNDGLMGMLLTRIIGKFRRRHPQIRLDVVVDNAQLNLSRRDADIAIRATDKPGETLVGRRIGRIAWAIYGRRADFPDSTGAHAPELCARASWVGLGGELSEIRAARFVRDQAGGHDQVGFRVNTVRSLADAVIAGLGVGPLPCMAADMNRELVRLSPPHNDISSSLWLLTHQDLRHAPRVRAFMDFVGGELNRHRPLIEGEAPWTPQE</sequence>
<evidence type="ECO:0000256" key="1">
    <source>
        <dbReference type="ARBA" id="ARBA00009437"/>
    </source>
</evidence>
<comment type="caution">
    <text evidence="6">The sequence shown here is derived from an EMBL/GenBank/DDBJ whole genome shotgun (WGS) entry which is preliminary data.</text>
</comment>
<reference evidence="6 7" key="1">
    <citation type="submission" date="2019-03" db="EMBL/GenBank/DDBJ databases">
        <title>Genomic Encyclopedia of Type Strains, Phase IV (KMG-IV): sequencing the most valuable type-strain genomes for metagenomic binning, comparative biology and taxonomic classification.</title>
        <authorList>
            <person name="Goeker M."/>
        </authorList>
    </citation>
    <scope>NUCLEOTIDE SEQUENCE [LARGE SCALE GENOMIC DNA]</scope>
    <source>
        <strain evidence="6 7">DSM 22958</strain>
    </source>
</reference>
<evidence type="ECO:0000313" key="7">
    <source>
        <dbReference type="Proteomes" id="UP000294881"/>
    </source>
</evidence>
<dbReference type="Gene3D" id="1.10.10.10">
    <property type="entry name" value="Winged helix-like DNA-binding domain superfamily/Winged helix DNA-binding domain"/>
    <property type="match status" value="1"/>
</dbReference>
<name>A0A4R2GY43_9HYPH</name>
<dbReference type="InterPro" id="IPR036390">
    <property type="entry name" value="WH_DNA-bd_sf"/>
</dbReference>
<dbReference type="EMBL" id="SLWL01000001">
    <property type="protein sequence ID" value="TCO16190.1"/>
    <property type="molecule type" value="Genomic_DNA"/>
</dbReference>
<dbReference type="PANTHER" id="PTHR30537:SF3">
    <property type="entry name" value="TRANSCRIPTIONAL REGULATORY PROTEIN"/>
    <property type="match status" value="1"/>
</dbReference>
<dbReference type="AlphaFoldDB" id="A0A4R2GY43"/>
<dbReference type="OrthoDB" id="9796526at2"/>
<keyword evidence="3 6" id="KW-0238">DNA-binding</keyword>
<feature type="domain" description="HTH lysR-type" evidence="5">
    <location>
        <begin position="19"/>
        <end position="76"/>
    </location>
</feature>
<dbReference type="InterPro" id="IPR036388">
    <property type="entry name" value="WH-like_DNA-bd_sf"/>
</dbReference>
<evidence type="ECO:0000259" key="5">
    <source>
        <dbReference type="PROSITE" id="PS50931"/>
    </source>
</evidence>
<keyword evidence="4" id="KW-0804">Transcription</keyword>
<organism evidence="6 7">
    <name type="scientific">Camelimonas lactis</name>
    <dbReference type="NCBI Taxonomy" id="659006"/>
    <lineage>
        <taxon>Bacteria</taxon>
        <taxon>Pseudomonadati</taxon>
        <taxon>Pseudomonadota</taxon>
        <taxon>Alphaproteobacteria</taxon>
        <taxon>Hyphomicrobiales</taxon>
        <taxon>Chelatococcaceae</taxon>
        <taxon>Camelimonas</taxon>
    </lineage>
</organism>
<dbReference type="Gene3D" id="3.40.190.290">
    <property type="match status" value="1"/>
</dbReference>
<dbReference type="Pfam" id="PF03466">
    <property type="entry name" value="LysR_substrate"/>
    <property type="match status" value="1"/>
</dbReference>
<evidence type="ECO:0000256" key="2">
    <source>
        <dbReference type="ARBA" id="ARBA00023015"/>
    </source>
</evidence>
<dbReference type="Proteomes" id="UP000294881">
    <property type="component" value="Unassembled WGS sequence"/>
</dbReference>
<proteinExistence type="inferred from homology"/>
<dbReference type="SUPFAM" id="SSF46785">
    <property type="entry name" value="Winged helix' DNA-binding domain"/>
    <property type="match status" value="1"/>
</dbReference>
<keyword evidence="2" id="KW-0805">Transcription regulation</keyword>
<accession>A0A4R2GY43</accession>
<dbReference type="InterPro" id="IPR005119">
    <property type="entry name" value="LysR_subst-bd"/>
</dbReference>
<evidence type="ECO:0000313" key="6">
    <source>
        <dbReference type="EMBL" id="TCO16190.1"/>
    </source>
</evidence>
<dbReference type="Pfam" id="PF00126">
    <property type="entry name" value="HTH_1"/>
    <property type="match status" value="1"/>
</dbReference>
<dbReference type="PROSITE" id="PS50931">
    <property type="entry name" value="HTH_LYSR"/>
    <property type="match status" value="1"/>
</dbReference>
<evidence type="ECO:0000256" key="4">
    <source>
        <dbReference type="ARBA" id="ARBA00023163"/>
    </source>
</evidence>
<protein>
    <submittedName>
        <fullName evidence="6">DNA-binding transcriptional LysR family regulator</fullName>
    </submittedName>
</protein>
<dbReference type="SUPFAM" id="SSF53850">
    <property type="entry name" value="Periplasmic binding protein-like II"/>
    <property type="match status" value="1"/>
</dbReference>
<comment type="similarity">
    <text evidence="1">Belongs to the LysR transcriptional regulatory family.</text>
</comment>
<dbReference type="GO" id="GO:0006351">
    <property type="term" value="P:DNA-templated transcription"/>
    <property type="evidence" value="ECO:0007669"/>
    <property type="project" value="TreeGrafter"/>
</dbReference>
<dbReference type="InterPro" id="IPR058163">
    <property type="entry name" value="LysR-type_TF_proteobact-type"/>
</dbReference>
<dbReference type="RefSeq" id="WP_132002269.1">
    <property type="nucleotide sequence ID" value="NZ_JBHUNN010000002.1"/>
</dbReference>